<evidence type="ECO:0000313" key="8">
    <source>
        <dbReference type="Proteomes" id="UP000266841"/>
    </source>
</evidence>
<dbReference type="Pfam" id="PF01753">
    <property type="entry name" value="zf-MYND"/>
    <property type="match status" value="1"/>
</dbReference>
<evidence type="ECO:0000256" key="4">
    <source>
        <dbReference type="ARBA" id="ARBA00022833"/>
    </source>
</evidence>
<organism evidence="7 8">
    <name type="scientific">Thalassiosira oceanica</name>
    <name type="common">Marine diatom</name>
    <dbReference type="NCBI Taxonomy" id="159749"/>
    <lineage>
        <taxon>Eukaryota</taxon>
        <taxon>Sar</taxon>
        <taxon>Stramenopiles</taxon>
        <taxon>Ochrophyta</taxon>
        <taxon>Bacillariophyta</taxon>
        <taxon>Coscinodiscophyceae</taxon>
        <taxon>Thalassiosirophycidae</taxon>
        <taxon>Thalassiosirales</taxon>
        <taxon>Thalassiosiraceae</taxon>
        <taxon>Thalassiosira</taxon>
    </lineage>
</organism>
<dbReference type="SUPFAM" id="SSF144232">
    <property type="entry name" value="HIT/MYND zinc finger-like"/>
    <property type="match status" value="1"/>
</dbReference>
<dbReference type="eggNOG" id="KOG1550">
    <property type="taxonomic scope" value="Eukaryota"/>
</dbReference>
<keyword evidence="8" id="KW-1185">Reference proteome</keyword>
<dbReference type="PROSITE" id="PS50865">
    <property type="entry name" value="ZF_MYND_2"/>
    <property type="match status" value="1"/>
</dbReference>
<keyword evidence="1" id="KW-0479">Metal-binding</keyword>
<dbReference type="AlphaFoldDB" id="K0SWE0"/>
<dbReference type="PANTHER" id="PTHR46430">
    <property type="entry name" value="PROTEIN SKT5-RELATED"/>
    <property type="match status" value="1"/>
</dbReference>
<dbReference type="Proteomes" id="UP000266841">
    <property type="component" value="Unassembled WGS sequence"/>
</dbReference>
<dbReference type="InterPro" id="IPR006597">
    <property type="entry name" value="Sel1-like"/>
</dbReference>
<dbReference type="Gene3D" id="6.10.140.2220">
    <property type="match status" value="1"/>
</dbReference>
<reference evidence="7 8" key="1">
    <citation type="journal article" date="2012" name="Genome Biol.">
        <title>Genome and low-iron response of an oceanic diatom adapted to chronic iron limitation.</title>
        <authorList>
            <person name="Lommer M."/>
            <person name="Specht M."/>
            <person name="Roy A.S."/>
            <person name="Kraemer L."/>
            <person name="Andreson R."/>
            <person name="Gutowska M.A."/>
            <person name="Wolf J."/>
            <person name="Bergner S.V."/>
            <person name="Schilhabel M.B."/>
            <person name="Klostermeier U.C."/>
            <person name="Beiko R.G."/>
            <person name="Rosenstiel P."/>
            <person name="Hippler M."/>
            <person name="Laroche J."/>
        </authorList>
    </citation>
    <scope>NUCLEOTIDE SEQUENCE [LARGE SCALE GENOMIC DNA]</scope>
    <source>
        <strain evidence="7 8">CCMP1005</strain>
    </source>
</reference>
<comment type="caution">
    <text evidence="7">The sequence shown here is derived from an EMBL/GenBank/DDBJ whole genome shotgun (WGS) entry which is preliminary data.</text>
</comment>
<dbReference type="InterPro" id="IPR011990">
    <property type="entry name" value="TPR-like_helical_dom_sf"/>
</dbReference>
<dbReference type="InterPro" id="IPR002893">
    <property type="entry name" value="Znf_MYND"/>
</dbReference>
<dbReference type="EMBL" id="AGNL01008176">
    <property type="protein sequence ID" value="EJK70688.1"/>
    <property type="molecule type" value="Genomic_DNA"/>
</dbReference>
<dbReference type="Pfam" id="PF08238">
    <property type="entry name" value="Sel1"/>
    <property type="match status" value="3"/>
</dbReference>
<evidence type="ECO:0000256" key="2">
    <source>
        <dbReference type="ARBA" id="ARBA00022737"/>
    </source>
</evidence>
<protein>
    <recommendedName>
        <fullName evidence="6">MYND-type domain-containing protein</fullName>
    </recommendedName>
</protein>
<accession>K0SWE0</accession>
<feature type="domain" description="MYND-type" evidence="6">
    <location>
        <begin position="1"/>
        <end position="35"/>
    </location>
</feature>
<evidence type="ECO:0000259" key="6">
    <source>
        <dbReference type="PROSITE" id="PS50865"/>
    </source>
</evidence>
<dbReference type="Gene3D" id="1.25.40.10">
    <property type="entry name" value="Tetratricopeptide repeat domain"/>
    <property type="match status" value="1"/>
</dbReference>
<sequence>GSDAVKLKNCAACRLVKYCGADCQRGHRKLHKTACKQRAAELKDEQLYSRGHERPEGDYCSICTLPIPLPMNEHSVFMTCCMKIICNGCDQAAKKIGMRDCAFCRTPFPDNAAEVLAMIRARVGKKDPEAIFLLGHKYRFGELGLQKDVRKAFELYTEAAELGSVNALACLGNVYDRGEGVGQDMSKAAEFYMKAAMQGYVLARANLGVIEGKKGNHDRAVRHYLISAKMGYRDSVEEIMVLYMTGLATREQYLEALKGYQNAVEEMKSHDRDEAKAFLESRK</sequence>
<gene>
    <name evidence="7" type="ORF">THAOC_07931</name>
</gene>
<keyword evidence="4" id="KW-0862">Zinc</keyword>
<keyword evidence="2" id="KW-0677">Repeat</keyword>
<evidence type="ECO:0000256" key="1">
    <source>
        <dbReference type="ARBA" id="ARBA00022723"/>
    </source>
</evidence>
<evidence type="ECO:0000313" key="7">
    <source>
        <dbReference type="EMBL" id="EJK70688.1"/>
    </source>
</evidence>
<keyword evidence="3 5" id="KW-0863">Zinc-finger</keyword>
<name>K0SWE0_THAOC</name>
<feature type="non-terminal residue" evidence="7">
    <location>
        <position position="1"/>
    </location>
</feature>
<dbReference type="GO" id="GO:0008270">
    <property type="term" value="F:zinc ion binding"/>
    <property type="evidence" value="ECO:0007669"/>
    <property type="project" value="UniProtKB-KW"/>
</dbReference>
<proteinExistence type="predicted"/>
<evidence type="ECO:0000256" key="5">
    <source>
        <dbReference type="PROSITE-ProRule" id="PRU00134"/>
    </source>
</evidence>
<evidence type="ECO:0000256" key="3">
    <source>
        <dbReference type="ARBA" id="ARBA00022771"/>
    </source>
</evidence>
<dbReference type="SUPFAM" id="SSF81901">
    <property type="entry name" value="HCP-like"/>
    <property type="match status" value="1"/>
</dbReference>
<dbReference type="OrthoDB" id="188553at2759"/>
<dbReference type="InterPro" id="IPR051726">
    <property type="entry name" value="Chitin_Synth_Reg"/>
</dbReference>
<dbReference type="SMART" id="SM00671">
    <property type="entry name" value="SEL1"/>
    <property type="match status" value="3"/>
</dbReference>